<dbReference type="PROSITE" id="PS50164">
    <property type="entry name" value="GIY_YIG"/>
    <property type="match status" value="1"/>
</dbReference>
<protein>
    <recommendedName>
        <fullName evidence="10">GIY-YIG domain-containing protein</fullName>
    </recommendedName>
</protein>
<evidence type="ECO:0000313" key="11">
    <source>
        <dbReference type="EMBL" id="KEF54805.1"/>
    </source>
</evidence>
<proteinExistence type="inferred from homology"/>
<comment type="subunit">
    <text evidence="8">Forms a heterodimer with SLX4.</text>
</comment>
<evidence type="ECO:0000256" key="3">
    <source>
        <dbReference type="ARBA" id="ARBA00022763"/>
    </source>
</evidence>
<dbReference type="InterPro" id="IPR050381">
    <property type="entry name" value="SLX1_endonuclease"/>
</dbReference>
<reference evidence="11 12" key="1">
    <citation type="submission" date="2013-03" db="EMBL/GenBank/DDBJ databases">
        <title>The Genome Sequence of Exophiala aquamarina CBS 119918.</title>
        <authorList>
            <consortium name="The Broad Institute Genomics Platform"/>
            <person name="Cuomo C."/>
            <person name="de Hoog S."/>
            <person name="Gorbushina A."/>
            <person name="Walker B."/>
            <person name="Young S.K."/>
            <person name="Zeng Q."/>
            <person name="Gargeya S."/>
            <person name="Fitzgerald M."/>
            <person name="Haas B."/>
            <person name="Abouelleil A."/>
            <person name="Allen A.W."/>
            <person name="Alvarado L."/>
            <person name="Arachchi H.M."/>
            <person name="Berlin A.M."/>
            <person name="Chapman S.B."/>
            <person name="Gainer-Dewar J."/>
            <person name="Goldberg J."/>
            <person name="Griggs A."/>
            <person name="Gujja S."/>
            <person name="Hansen M."/>
            <person name="Howarth C."/>
            <person name="Imamovic A."/>
            <person name="Ireland A."/>
            <person name="Larimer J."/>
            <person name="McCowan C."/>
            <person name="Murphy C."/>
            <person name="Pearson M."/>
            <person name="Poon T.W."/>
            <person name="Priest M."/>
            <person name="Roberts A."/>
            <person name="Saif S."/>
            <person name="Shea T."/>
            <person name="Sisk P."/>
            <person name="Sykes S."/>
            <person name="Wortman J."/>
            <person name="Nusbaum C."/>
            <person name="Birren B."/>
        </authorList>
    </citation>
    <scope>NUCLEOTIDE SEQUENCE [LARGE SCALE GENOMIC DNA]</scope>
    <source>
        <strain evidence="11 12">CBS 119918</strain>
    </source>
</reference>
<sequence>MDVKPIPAFYCCYLLRSTIRHSSLYVGSSPDPARRLAQHNGRVQGGAVRTSRASLRPWEMACIVAGFPSNIAALQFEWAWHNAHLTRHITPTERITFATNRTTTSKSGKTTRRPGRPRTSLMDKLSNLHLLLRSPYFSKWPLELRFFNEEVYRSWITWCGRVDTVLRREIQVHFDPPQGKPLTEEFTSAQPSSRRSKADSIGKGGVEGVDPTYARLYDVLQKSQFLLDEGESHKCSVCAEPLDYHDSLFAICPSNQCYDLSHITCIADQSLGGNGSNEIVPEYGVCPSCKQSHPWSELMQQVTVRTRGEREARKLLSKKARNRAATVAAILEAESEEDDENEAMDYDSLTAQDVVNEQGDLSDDDQDNASVASADSTFSRDSKMDLECSQNNKPSKLEIVIEDSEDEE</sequence>
<dbReference type="PANTHER" id="PTHR20208">
    <property type="entry name" value="STRUCTURE-SPECIFIC ENDONUCLEASE SUBUNIT SLX1"/>
    <property type="match status" value="1"/>
</dbReference>
<dbReference type="GO" id="GO:0033557">
    <property type="term" value="C:Slx1-Slx4 complex"/>
    <property type="evidence" value="ECO:0007669"/>
    <property type="project" value="UniProtKB-UniRule"/>
</dbReference>
<dbReference type="InterPro" id="IPR000305">
    <property type="entry name" value="GIY-YIG_endonuc"/>
</dbReference>
<name>A0A072PH24_9EURO</name>
<evidence type="ECO:0000256" key="2">
    <source>
        <dbReference type="ARBA" id="ARBA00022759"/>
    </source>
</evidence>
<dbReference type="OrthoDB" id="24645at2759"/>
<dbReference type="GO" id="GO:0017108">
    <property type="term" value="F:5'-flap endonuclease activity"/>
    <property type="evidence" value="ECO:0007669"/>
    <property type="project" value="InterPro"/>
</dbReference>
<dbReference type="HOGENOM" id="CLU_030739_1_0_1"/>
<dbReference type="Gene3D" id="3.30.40.10">
    <property type="entry name" value="Zinc/RING finger domain, C3HC4 (zinc finger)"/>
    <property type="match status" value="1"/>
</dbReference>
<dbReference type="Proteomes" id="UP000027920">
    <property type="component" value="Unassembled WGS sequence"/>
</dbReference>
<feature type="domain" description="GIY-YIG" evidence="10">
    <location>
        <begin position="8"/>
        <end position="90"/>
    </location>
</feature>
<evidence type="ECO:0000256" key="9">
    <source>
        <dbReference type="SAM" id="MobiDB-lite"/>
    </source>
</evidence>
<dbReference type="InterPro" id="IPR027520">
    <property type="entry name" value="Slx1"/>
</dbReference>
<dbReference type="InterPro" id="IPR013083">
    <property type="entry name" value="Znf_RING/FYVE/PHD"/>
</dbReference>
<gene>
    <name evidence="11" type="ORF">A1O9_09247</name>
</gene>
<dbReference type="Gene3D" id="3.40.1440.10">
    <property type="entry name" value="GIY-YIG endonuclease"/>
    <property type="match status" value="1"/>
</dbReference>
<dbReference type="Pfam" id="PF21202">
    <property type="entry name" value="SLX1_C"/>
    <property type="match status" value="1"/>
</dbReference>
<keyword evidence="6 8" id="KW-0234">DNA repair</keyword>
<dbReference type="HAMAP" id="MF_03100">
    <property type="entry name" value="Endonuc_su_Slx1"/>
    <property type="match status" value="1"/>
</dbReference>
<dbReference type="SUPFAM" id="SSF82771">
    <property type="entry name" value="GIY-YIG endonuclease"/>
    <property type="match status" value="1"/>
</dbReference>
<dbReference type="AlphaFoldDB" id="A0A072PH24"/>
<feature type="compositionally biased region" description="Polar residues" evidence="9">
    <location>
        <begin position="368"/>
        <end position="377"/>
    </location>
</feature>
<comment type="caution">
    <text evidence="11">The sequence shown here is derived from an EMBL/GenBank/DDBJ whole genome shotgun (WGS) entry which is preliminary data.</text>
</comment>
<dbReference type="RefSeq" id="XP_013257395.1">
    <property type="nucleotide sequence ID" value="XM_013401941.1"/>
</dbReference>
<comment type="caution">
    <text evidence="8">Lacks conserved residue(s) required for the propagation of feature annotation.</text>
</comment>
<keyword evidence="1 8" id="KW-0540">Nuclease</keyword>
<organism evidence="11 12">
    <name type="scientific">Exophiala aquamarina CBS 119918</name>
    <dbReference type="NCBI Taxonomy" id="1182545"/>
    <lineage>
        <taxon>Eukaryota</taxon>
        <taxon>Fungi</taxon>
        <taxon>Dikarya</taxon>
        <taxon>Ascomycota</taxon>
        <taxon>Pezizomycotina</taxon>
        <taxon>Eurotiomycetes</taxon>
        <taxon>Chaetothyriomycetidae</taxon>
        <taxon>Chaetothyriales</taxon>
        <taxon>Herpotrichiellaceae</taxon>
        <taxon>Exophiala</taxon>
    </lineage>
</organism>
<evidence type="ECO:0000256" key="4">
    <source>
        <dbReference type="ARBA" id="ARBA00022801"/>
    </source>
</evidence>
<evidence type="ECO:0000313" key="12">
    <source>
        <dbReference type="Proteomes" id="UP000027920"/>
    </source>
</evidence>
<feature type="compositionally biased region" description="Acidic residues" evidence="9">
    <location>
        <begin position="333"/>
        <end position="345"/>
    </location>
</feature>
<dbReference type="GeneID" id="25284157"/>
<keyword evidence="4 8" id="KW-0378">Hydrolase</keyword>
<dbReference type="GO" id="GO:0000724">
    <property type="term" value="P:double-strand break repair via homologous recombination"/>
    <property type="evidence" value="ECO:0007669"/>
    <property type="project" value="TreeGrafter"/>
</dbReference>
<dbReference type="GO" id="GO:0008821">
    <property type="term" value="F:crossover junction DNA endonuclease activity"/>
    <property type="evidence" value="ECO:0007669"/>
    <property type="project" value="TreeGrafter"/>
</dbReference>
<dbReference type="InterPro" id="IPR035901">
    <property type="entry name" value="GIY-YIG_endonuc_sf"/>
</dbReference>
<comment type="cofactor">
    <cofactor evidence="8">
        <name>a divalent metal cation</name>
        <dbReference type="ChEBI" id="CHEBI:60240"/>
    </cofactor>
</comment>
<comment type="similarity">
    <text evidence="8">Belongs to the SLX1 family.</text>
</comment>
<dbReference type="Pfam" id="PF01541">
    <property type="entry name" value="GIY-YIG"/>
    <property type="match status" value="1"/>
</dbReference>
<dbReference type="PANTHER" id="PTHR20208:SF10">
    <property type="entry name" value="STRUCTURE-SPECIFIC ENDONUCLEASE SUBUNIT SLX1"/>
    <property type="match status" value="1"/>
</dbReference>
<accession>A0A072PH24</accession>
<dbReference type="EMBL" id="AMGV01000009">
    <property type="protein sequence ID" value="KEF54805.1"/>
    <property type="molecule type" value="Genomic_DNA"/>
</dbReference>
<dbReference type="VEuPathDB" id="FungiDB:A1O9_09247"/>
<keyword evidence="5 8" id="KW-0233">DNA recombination</keyword>
<keyword evidence="7 8" id="KW-0539">Nucleus</keyword>
<dbReference type="InterPro" id="IPR048749">
    <property type="entry name" value="SLX1_C"/>
</dbReference>
<dbReference type="STRING" id="1182545.A0A072PH24"/>
<dbReference type="CDD" id="cd10455">
    <property type="entry name" value="GIY-YIG_SLX1"/>
    <property type="match status" value="1"/>
</dbReference>
<evidence type="ECO:0000256" key="8">
    <source>
        <dbReference type="HAMAP-Rule" id="MF_03100"/>
    </source>
</evidence>
<comment type="subcellular location">
    <subcellularLocation>
        <location evidence="8">Nucleus</location>
    </subcellularLocation>
</comment>
<evidence type="ECO:0000259" key="10">
    <source>
        <dbReference type="PROSITE" id="PS50164"/>
    </source>
</evidence>
<keyword evidence="2 8" id="KW-0255">Endonuclease</keyword>
<keyword evidence="3 8" id="KW-0227">DNA damage</keyword>
<keyword evidence="12" id="KW-1185">Reference proteome</keyword>
<feature type="region of interest" description="Disordered" evidence="9">
    <location>
        <begin position="332"/>
        <end position="408"/>
    </location>
</feature>
<evidence type="ECO:0000256" key="5">
    <source>
        <dbReference type="ARBA" id="ARBA00023172"/>
    </source>
</evidence>
<evidence type="ECO:0000256" key="1">
    <source>
        <dbReference type="ARBA" id="ARBA00022722"/>
    </source>
</evidence>
<dbReference type="FunFam" id="3.40.1440.10:FF:000006">
    <property type="entry name" value="Structure-specific endonuclease subunit SLX1"/>
    <property type="match status" value="1"/>
</dbReference>
<evidence type="ECO:0000256" key="7">
    <source>
        <dbReference type="ARBA" id="ARBA00023242"/>
    </source>
</evidence>
<feature type="region of interest" description="Disordered" evidence="9">
    <location>
        <begin position="179"/>
        <end position="204"/>
    </location>
</feature>
<evidence type="ECO:0000256" key="6">
    <source>
        <dbReference type="ARBA" id="ARBA00023204"/>
    </source>
</evidence>
<comment type="function">
    <text evidence="8">Catalytic subunit of the SLX1-SLX4 structure-specific endonuclease that resolves DNA secondary structures generated during DNA repair and recombination. Has endonuclease activity towards branched DNA substrates, introducing single-strand cuts in duplex DNA close to junctions with ss-DNA.</text>
</comment>